<dbReference type="AlphaFoldDB" id="A0A8S0Q5V1"/>
<feature type="compositionally biased region" description="Basic and acidic residues" evidence="1">
    <location>
        <begin position="148"/>
        <end position="169"/>
    </location>
</feature>
<reference evidence="2 3" key="1">
    <citation type="submission" date="2019-12" db="EMBL/GenBank/DDBJ databases">
        <authorList>
            <person name="Alioto T."/>
            <person name="Alioto T."/>
            <person name="Gomez Garrido J."/>
        </authorList>
    </citation>
    <scope>NUCLEOTIDE SEQUENCE [LARGE SCALE GENOMIC DNA]</scope>
</reference>
<evidence type="ECO:0000256" key="1">
    <source>
        <dbReference type="SAM" id="MobiDB-lite"/>
    </source>
</evidence>
<evidence type="ECO:0000313" key="2">
    <source>
        <dbReference type="EMBL" id="CAA2962190.1"/>
    </source>
</evidence>
<feature type="region of interest" description="Disordered" evidence="1">
    <location>
        <begin position="148"/>
        <end position="183"/>
    </location>
</feature>
<gene>
    <name evidence="2" type="ORF">OLEA9_A097313</name>
</gene>
<dbReference type="Proteomes" id="UP000594638">
    <property type="component" value="Unassembled WGS sequence"/>
</dbReference>
<dbReference type="EMBL" id="CACTIH010000788">
    <property type="protein sequence ID" value="CAA2962190.1"/>
    <property type="molecule type" value="Genomic_DNA"/>
</dbReference>
<evidence type="ECO:0000313" key="3">
    <source>
        <dbReference type="Proteomes" id="UP000594638"/>
    </source>
</evidence>
<feature type="compositionally biased region" description="Polar residues" evidence="1">
    <location>
        <begin position="170"/>
        <end position="183"/>
    </location>
</feature>
<protein>
    <submittedName>
        <fullName evidence="2">Uncharacterized protein</fullName>
    </submittedName>
</protein>
<name>A0A8S0Q5V1_OLEEU</name>
<proteinExistence type="predicted"/>
<keyword evidence="3" id="KW-1185">Reference proteome</keyword>
<organism evidence="2 3">
    <name type="scientific">Olea europaea subsp. europaea</name>
    <dbReference type="NCBI Taxonomy" id="158383"/>
    <lineage>
        <taxon>Eukaryota</taxon>
        <taxon>Viridiplantae</taxon>
        <taxon>Streptophyta</taxon>
        <taxon>Embryophyta</taxon>
        <taxon>Tracheophyta</taxon>
        <taxon>Spermatophyta</taxon>
        <taxon>Magnoliopsida</taxon>
        <taxon>eudicotyledons</taxon>
        <taxon>Gunneridae</taxon>
        <taxon>Pentapetalae</taxon>
        <taxon>asterids</taxon>
        <taxon>lamiids</taxon>
        <taxon>Lamiales</taxon>
        <taxon>Oleaceae</taxon>
        <taxon>Oleeae</taxon>
        <taxon>Olea</taxon>
    </lineage>
</organism>
<feature type="non-terminal residue" evidence="2">
    <location>
        <position position="1"/>
    </location>
</feature>
<comment type="caution">
    <text evidence="2">The sequence shown here is derived from an EMBL/GenBank/DDBJ whole genome shotgun (WGS) entry which is preliminary data.</text>
</comment>
<sequence length="183" mass="19712">MPYVDIVICIGSLPIFKTWPPIYRGQERTVGNRLKASQDICRVNPRQLAPTVGTLGVGIMNSMAFSLLANSNPEVDESQEMELTIGSLSFYVGPSGSTRLLDPAKLGPSTSKAERITISGSSMGSSSEVNSSVSLTTTEDMQKRLEEFDKTWGKPDMEATAVKTHDSPRDFTTGSSGVDTSKT</sequence>
<accession>A0A8S0Q5V1</accession>